<dbReference type="AlphaFoldDB" id="A0AAD6VT00"/>
<gene>
    <name evidence="2" type="ORF">GGX14DRAFT_562628</name>
</gene>
<sequence>MMEVALPVIGLLGQCYSGALQAYLWIQTAVDFPETAAKLVIQLEVERIRLQLWGRNSGADSDNLYPGLAPFEPLIIEILTKVKQLLCDSDKLKDSYGLTSTMDGDPHGSESEGRVEKRRLLTQVKGALRSALAFTAGEKGEKSGNIGGSATPLIPRAVDHEALARKTYERIRWVIVSKSRFESLISDLRHLTNNLNELLRESQFIHLSQEWHSIEMRTVARTEDQPALQILQEATEGDDNSLGIFSMARRKSIVMSTAGAGSSAGPLSKDDFDLPQNFATLSRSIAIYRPVGLPSEQKYVLIERKHYDSDISAEDKVKLLFRLHNLIALVNSPPSEFLSCMGYWSESQAHCWCLVYQFPLHSMIATPGKDLSIPLSPQPPSLLSFISSDDFRPPLEARVALACTLASVFSRFYGSKWLHKGVRSENIVFPLSDAGGVCAISRPIVAGFEYSRQYTEQATIDRATNTRAHAIYRHPRYQGPAASGYRMAYDIYSFGLVLVEIAWWVPLDRFGRVVKKGAPESSSARAAAHFGAEEAEELRRMVIKGVRKEMAFRMGSVYKAVVEWCLTRGDEGQTETDAELAVEFYTMVAVPLQNVSASTGR</sequence>
<dbReference type="Gene3D" id="1.20.120.1020">
    <property type="entry name" value="Prion-inhibition and propagation, HeLo domain"/>
    <property type="match status" value="1"/>
</dbReference>
<name>A0AAD6VT00_9AGAR</name>
<keyword evidence="3" id="KW-1185">Reference proteome</keyword>
<proteinExistence type="predicted"/>
<dbReference type="PANTHER" id="PTHR37542:SF3">
    <property type="entry name" value="PRION-INHIBITION AND PROPAGATION HELO DOMAIN-CONTAINING PROTEIN"/>
    <property type="match status" value="1"/>
</dbReference>
<protein>
    <submittedName>
        <fullName evidence="2">Prion-inhibition and propagation-domain-containing protein</fullName>
    </submittedName>
</protein>
<dbReference type="Gene3D" id="1.10.510.10">
    <property type="entry name" value="Transferase(Phosphotransferase) domain 1"/>
    <property type="match status" value="1"/>
</dbReference>
<dbReference type="InterPro" id="IPR011009">
    <property type="entry name" value="Kinase-like_dom_sf"/>
</dbReference>
<evidence type="ECO:0000259" key="1">
    <source>
        <dbReference type="Pfam" id="PF14479"/>
    </source>
</evidence>
<keyword evidence="2" id="KW-0640">Prion</keyword>
<evidence type="ECO:0000313" key="2">
    <source>
        <dbReference type="EMBL" id="KAJ7215414.1"/>
    </source>
</evidence>
<feature type="domain" description="Prion-inhibition and propagation HeLo" evidence="1">
    <location>
        <begin position="5"/>
        <end position="229"/>
    </location>
</feature>
<organism evidence="2 3">
    <name type="scientific">Mycena pura</name>
    <dbReference type="NCBI Taxonomy" id="153505"/>
    <lineage>
        <taxon>Eukaryota</taxon>
        <taxon>Fungi</taxon>
        <taxon>Dikarya</taxon>
        <taxon>Basidiomycota</taxon>
        <taxon>Agaricomycotina</taxon>
        <taxon>Agaricomycetes</taxon>
        <taxon>Agaricomycetidae</taxon>
        <taxon>Agaricales</taxon>
        <taxon>Marasmiineae</taxon>
        <taxon>Mycenaceae</taxon>
        <taxon>Mycena</taxon>
    </lineage>
</organism>
<dbReference type="EMBL" id="JARJCW010000017">
    <property type="protein sequence ID" value="KAJ7215414.1"/>
    <property type="molecule type" value="Genomic_DNA"/>
</dbReference>
<comment type="caution">
    <text evidence="2">The sequence shown here is derived from an EMBL/GenBank/DDBJ whole genome shotgun (WGS) entry which is preliminary data.</text>
</comment>
<dbReference type="SUPFAM" id="SSF56112">
    <property type="entry name" value="Protein kinase-like (PK-like)"/>
    <property type="match status" value="1"/>
</dbReference>
<dbReference type="Pfam" id="PF14479">
    <property type="entry name" value="HeLo"/>
    <property type="match status" value="1"/>
</dbReference>
<dbReference type="InterPro" id="IPR029498">
    <property type="entry name" value="HeLo_dom"/>
</dbReference>
<dbReference type="PANTHER" id="PTHR37542">
    <property type="entry name" value="HELO DOMAIN-CONTAINING PROTEIN-RELATED"/>
    <property type="match status" value="1"/>
</dbReference>
<evidence type="ECO:0000313" key="3">
    <source>
        <dbReference type="Proteomes" id="UP001219525"/>
    </source>
</evidence>
<dbReference type="Proteomes" id="UP001219525">
    <property type="component" value="Unassembled WGS sequence"/>
</dbReference>
<dbReference type="InterPro" id="IPR038305">
    <property type="entry name" value="HeLo_sf"/>
</dbReference>
<reference evidence="2" key="1">
    <citation type="submission" date="2023-03" db="EMBL/GenBank/DDBJ databases">
        <title>Massive genome expansion in bonnet fungi (Mycena s.s.) driven by repeated elements and novel gene families across ecological guilds.</title>
        <authorList>
            <consortium name="Lawrence Berkeley National Laboratory"/>
            <person name="Harder C.B."/>
            <person name="Miyauchi S."/>
            <person name="Viragh M."/>
            <person name="Kuo A."/>
            <person name="Thoen E."/>
            <person name="Andreopoulos B."/>
            <person name="Lu D."/>
            <person name="Skrede I."/>
            <person name="Drula E."/>
            <person name="Henrissat B."/>
            <person name="Morin E."/>
            <person name="Kohler A."/>
            <person name="Barry K."/>
            <person name="LaButti K."/>
            <person name="Morin E."/>
            <person name="Salamov A."/>
            <person name="Lipzen A."/>
            <person name="Mereny Z."/>
            <person name="Hegedus B."/>
            <person name="Baldrian P."/>
            <person name="Stursova M."/>
            <person name="Weitz H."/>
            <person name="Taylor A."/>
            <person name="Grigoriev I.V."/>
            <person name="Nagy L.G."/>
            <person name="Martin F."/>
            <person name="Kauserud H."/>
        </authorList>
    </citation>
    <scope>NUCLEOTIDE SEQUENCE</scope>
    <source>
        <strain evidence="2">9144</strain>
    </source>
</reference>
<keyword evidence="2" id="KW-0034">Amyloid</keyword>
<accession>A0AAD6VT00</accession>